<evidence type="ECO:0000259" key="2">
    <source>
        <dbReference type="Pfam" id="PF01973"/>
    </source>
</evidence>
<dbReference type="PANTHER" id="PTHR41786">
    <property type="entry name" value="MOTILITY ACCESSORY FACTOR MAF"/>
    <property type="match status" value="1"/>
</dbReference>
<dbReference type="InterPro" id="IPR002826">
    <property type="entry name" value="MptE-like"/>
</dbReference>
<keyword evidence="5" id="KW-1185">Reference proteome</keyword>
<dbReference type="Gene3D" id="3.90.1480.10">
    <property type="entry name" value="Alpha-2,3-sialyltransferase"/>
    <property type="match status" value="1"/>
</dbReference>
<feature type="coiled-coil region" evidence="1">
    <location>
        <begin position="1"/>
        <end position="28"/>
    </location>
</feature>
<feature type="domain" description="6-hydroxymethylpterin diphosphokinase MptE-like" evidence="2">
    <location>
        <begin position="286"/>
        <end position="445"/>
    </location>
</feature>
<gene>
    <name evidence="4" type="ORF">ACFODX_08065</name>
</gene>
<evidence type="ECO:0000256" key="1">
    <source>
        <dbReference type="SAM" id="Coils"/>
    </source>
</evidence>
<evidence type="ECO:0000259" key="3">
    <source>
        <dbReference type="Pfam" id="PF20157"/>
    </source>
</evidence>
<dbReference type="Pfam" id="PF01973">
    <property type="entry name" value="MptE-like"/>
    <property type="match status" value="1"/>
</dbReference>
<evidence type="ECO:0000313" key="5">
    <source>
        <dbReference type="Proteomes" id="UP001595555"/>
    </source>
</evidence>
<dbReference type="Proteomes" id="UP001595555">
    <property type="component" value="Unassembled WGS sequence"/>
</dbReference>
<accession>A0ABV7FHA4</accession>
<dbReference type="Pfam" id="PF20157">
    <property type="entry name" value="Maf_flag10_N"/>
    <property type="match status" value="1"/>
</dbReference>
<reference evidence="5" key="1">
    <citation type="journal article" date="2019" name="Int. J. Syst. Evol. Microbiol.">
        <title>The Global Catalogue of Microorganisms (GCM) 10K type strain sequencing project: providing services to taxonomists for standard genome sequencing and annotation.</title>
        <authorList>
            <consortium name="The Broad Institute Genomics Platform"/>
            <consortium name="The Broad Institute Genome Sequencing Center for Infectious Disease"/>
            <person name="Wu L."/>
            <person name="Ma J."/>
        </authorList>
    </citation>
    <scope>NUCLEOTIDE SEQUENCE [LARGE SCALE GENOMIC DNA]</scope>
    <source>
        <strain evidence="5">KCTC 52237</strain>
    </source>
</reference>
<evidence type="ECO:0000313" key="4">
    <source>
        <dbReference type="EMBL" id="MFC3115507.1"/>
    </source>
</evidence>
<organism evidence="4 5">
    <name type="scientific">Cellvibrio fontiphilus</name>
    <dbReference type="NCBI Taxonomy" id="1815559"/>
    <lineage>
        <taxon>Bacteria</taxon>
        <taxon>Pseudomonadati</taxon>
        <taxon>Pseudomonadota</taxon>
        <taxon>Gammaproteobacteria</taxon>
        <taxon>Cellvibrionales</taxon>
        <taxon>Cellvibrionaceae</taxon>
        <taxon>Cellvibrio</taxon>
    </lineage>
</organism>
<proteinExistence type="predicted"/>
<name>A0ABV7FHA4_9GAMM</name>
<dbReference type="PANTHER" id="PTHR41786:SF1">
    <property type="entry name" value="6-HYDROXYMETHYLPTERIN DIPHOSPHOKINASE MPTE-LIKE DOMAIN-CONTAINING PROTEIN"/>
    <property type="match status" value="1"/>
</dbReference>
<keyword evidence="1" id="KW-0175">Coiled coil</keyword>
<dbReference type="RefSeq" id="WP_378117860.1">
    <property type="nucleotide sequence ID" value="NZ_JBHRTF010000003.1"/>
</dbReference>
<feature type="domain" description="Glycosyltransferase Maf N-terminal" evidence="3">
    <location>
        <begin position="23"/>
        <end position="254"/>
    </location>
</feature>
<dbReference type="InterPro" id="IPR045376">
    <property type="entry name" value="Maf_N"/>
</dbReference>
<dbReference type="EMBL" id="JBHRTF010000003">
    <property type="protein sequence ID" value="MFC3115507.1"/>
    <property type="molecule type" value="Genomic_DNA"/>
</dbReference>
<sequence length="694" mass="79497">MDQLQEIIRQAELKQKNLELEMMFQKNMEFFSQAEPTIYNKYRNYIPTKIKMMLMPEGYINLVNADMGNSPVFNKDPLIFCQEYVNQYKLYPSRYRVLARTTKALDAENDAHISKMNPLIDYINSKELTNIMVPLEQETQFMLVMGIGLGFHITQLLQVTDIKHLCIIEPHEDIFYAALHTLDWHKLYEHFDRENTTFNLILGQTPDECYEQIRVYLNQIGLFNAAKPNFFDHLSSPEMKATTSMFFEKLPTLIGAMGYFDDEQISLSHSVANYRNEVPILRDHVLLNQNYRDKPAFVIANGPSLDKAKDFLLANRDKAVIFSCGTALGSLIKLGIKPDFHIEMERTRPVVEWIETSTTEEIRKEIILLGLNTVHPDTYALFNTVGMGMKSNDLGTHFICQYIGEEQFVINMALSNPTVGNTGMAFSAALGFNEIYLFGMDFGFAADGAHHSALSKHYDIGEEHQESLNLYKHNAESNITLEGNFGNKITSTTVYSHARLSIEALLQQNPHIHCYNTSEGAFIRGAKPTHYADINLEKYQAFDKSSYTRKLFDSHFSMNGLKKIKNNDEVINKFSPVLNLFTQFREIFTPDAHSRSEAFLMLTKHHNLAIAAGKDKIMQYAYSLIKGSVHSFNFVLAKSLYNGSSIEEGVEIFNNGKQYYLDFMDHAEQKLLNNLLKTDTRSRNLAEKIKPKES</sequence>
<comment type="caution">
    <text evidence="4">The sequence shown here is derived from an EMBL/GenBank/DDBJ whole genome shotgun (WGS) entry which is preliminary data.</text>
</comment>
<protein>
    <submittedName>
        <fullName evidence="4">6-hydroxymethylpterin diphosphokinase MptE-like protein</fullName>
    </submittedName>
</protein>